<dbReference type="Gene3D" id="3.90.70.10">
    <property type="entry name" value="Cysteine proteinases"/>
    <property type="match status" value="1"/>
</dbReference>
<reference evidence="3" key="1">
    <citation type="submission" date="2015-08" db="EMBL/GenBank/DDBJ databases">
        <title>Candidatus Bacteriodes Periocalifornicus.</title>
        <authorList>
            <person name="McLean J.S."/>
            <person name="Kelley S."/>
        </authorList>
    </citation>
    <scope>NUCLEOTIDE SEQUENCE [LARGE SCALE GENOMIC DNA]</scope>
    <source>
        <strain evidence="3">12B</strain>
    </source>
</reference>
<name>A0A0Q4AX28_9BACT</name>
<proteinExistence type="predicted"/>
<dbReference type="SUPFAM" id="SSF54001">
    <property type="entry name" value="Cysteine proteinases"/>
    <property type="match status" value="1"/>
</dbReference>
<dbReference type="EMBL" id="LIIK01000037">
    <property type="protein sequence ID" value="KQM08451.1"/>
    <property type="molecule type" value="Genomic_DNA"/>
</dbReference>
<keyword evidence="4" id="KW-1185">Reference proteome</keyword>
<accession>A0A0Q4AX28</accession>
<dbReference type="AlphaFoldDB" id="A0A0Q4AX28"/>
<evidence type="ECO:0000256" key="1">
    <source>
        <dbReference type="SAM" id="SignalP"/>
    </source>
</evidence>
<dbReference type="STRING" id="1702214.AL399_07185"/>
<dbReference type="CDD" id="cd02619">
    <property type="entry name" value="Peptidase_C1"/>
    <property type="match status" value="1"/>
</dbReference>
<dbReference type="InterPro" id="IPR000668">
    <property type="entry name" value="Peptidase_C1A_C"/>
</dbReference>
<organism evidence="3 4">
    <name type="scientific">Candidatus [Bacteroides] periocalifornicus</name>
    <dbReference type="NCBI Taxonomy" id="1702214"/>
    <lineage>
        <taxon>Bacteria</taxon>
        <taxon>Pseudomonadati</taxon>
        <taxon>Bacteroidota</taxon>
    </lineage>
</organism>
<feature type="signal peptide" evidence="1">
    <location>
        <begin position="1"/>
        <end position="19"/>
    </location>
</feature>
<feature type="chain" id="PRO_5006212342" description="Peptidase C1A papain C-terminal domain-containing protein" evidence="1">
    <location>
        <begin position="20"/>
        <end position="446"/>
    </location>
</feature>
<dbReference type="InterPro" id="IPR038765">
    <property type="entry name" value="Papain-like_cys_pep_sf"/>
</dbReference>
<gene>
    <name evidence="3" type="ORF">AL399_07185</name>
</gene>
<keyword evidence="1" id="KW-0732">Signal</keyword>
<evidence type="ECO:0000313" key="4">
    <source>
        <dbReference type="Proteomes" id="UP000054172"/>
    </source>
</evidence>
<dbReference type="GO" id="GO:0006508">
    <property type="term" value="P:proteolysis"/>
    <property type="evidence" value="ECO:0007669"/>
    <property type="project" value="InterPro"/>
</dbReference>
<dbReference type="GO" id="GO:0008234">
    <property type="term" value="F:cysteine-type peptidase activity"/>
    <property type="evidence" value="ECO:0007669"/>
    <property type="project" value="InterPro"/>
</dbReference>
<sequence length="446" mass="47986">MERILISFLLVLLSSALYGQGALPTPAEVYAAYPSADWKVLAPHGLTNIPSSHILPHPPVGDQGVQSSSTAWAIAYAGLGALGYQRYSHNWDALRRSPSFVYNSNKINDGSGCGGGAFMSAVAIYMSTAGACSWELMPYDGKQANSCGILSSTEARADAYRNRCDSRKLETPDLMNPDSYRMAIANGKPVAVAINISETLQRVWYSGQDYAVDSNPRGRGHAVCVIGYDDNDGTPNAPGGRGRLIAQNSWGESGGRNHQGLLYISYDLVRKGIFKEGYVLFDITPEKLALRPMPTFFSGTITVSANGVSPTAPVNWIVEGPATYEPGLNRLSIELIPTGAGPVTLTVSIDGERPLVRTLWAKDPRAGASQPDPEGSNSRHVALKTNANTQESTDLQWRFEPKPDAFLYAQGGNVNSILSPPNFRMAGLVKAPPEHDDQRGIFPTSP</sequence>
<dbReference type="PATRIC" id="fig|1702214.3.peg.1017"/>
<dbReference type="Proteomes" id="UP000054172">
    <property type="component" value="Unassembled WGS sequence"/>
</dbReference>
<dbReference type="Pfam" id="PF00112">
    <property type="entry name" value="Peptidase_C1"/>
    <property type="match status" value="1"/>
</dbReference>
<evidence type="ECO:0000259" key="2">
    <source>
        <dbReference type="Pfam" id="PF00112"/>
    </source>
</evidence>
<comment type="caution">
    <text evidence="3">The sequence shown here is derived from an EMBL/GenBank/DDBJ whole genome shotgun (WGS) entry which is preliminary data.</text>
</comment>
<feature type="domain" description="Peptidase C1A papain C-terminal" evidence="2">
    <location>
        <begin position="91"/>
        <end position="257"/>
    </location>
</feature>
<evidence type="ECO:0000313" key="3">
    <source>
        <dbReference type="EMBL" id="KQM08451.1"/>
    </source>
</evidence>
<protein>
    <recommendedName>
        <fullName evidence="2">Peptidase C1A papain C-terminal domain-containing protein</fullName>
    </recommendedName>
</protein>